<evidence type="ECO:0000313" key="1">
    <source>
        <dbReference type="EMBL" id="OZI37000.1"/>
    </source>
</evidence>
<comment type="caution">
    <text evidence="1">The sequence shown here is derived from an EMBL/GenBank/DDBJ whole genome shotgun (WGS) entry which is preliminary data.</text>
</comment>
<sequence length="158" mass="16966">MQALTSHLSLASAAGGGLARWRGAIARGNRAFEQADYRQALARYRTALAQAEALLGACDDIDGALAAFVVAHHNLADTWLRLGRDDERGEHLAAAHEALHRMMADDAMPPAWREAALRHSRVSHAELVRFLAACPGHARARAAHALNAAAAFQEQGPH</sequence>
<protein>
    <submittedName>
        <fullName evidence="1">Uncharacterized protein</fullName>
    </submittedName>
</protein>
<gene>
    <name evidence="1" type="ORF">CAL29_00740</name>
</gene>
<dbReference type="AlphaFoldDB" id="A0A261SJS0"/>
<proteinExistence type="predicted"/>
<name>A0A261SJS0_9BORD</name>
<keyword evidence="2" id="KW-1185">Reference proteome</keyword>
<dbReference type="SUPFAM" id="SSF48452">
    <property type="entry name" value="TPR-like"/>
    <property type="match status" value="1"/>
</dbReference>
<dbReference type="Gene3D" id="1.25.40.10">
    <property type="entry name" value="Tetratricopeptide repeat domain"/>
    <property type="match status" value="1"/>
</dbReference>
<dbReference type="InterPro" id="IPR011990">
    <property type="entry name" value="TPR-like_helical_dom_sf"/>
</dbReference>
<evidence type="ECO:0000313" key="2">
    <source>
        <dbReference type="Proteomes" id="UP000216020"/>
    </source>
</evidence>
<organism evidence="1 2">
    <name type="scientific">Bordetella genomosp. 10</name>
    <dbReference type="NCBI Taxonomy" id="1416804"/>
    <lineage>
        <taxon>Bacteria</taxon>
        <taxon>Pseudomonadati</taxon>
        <taxon>Pseudomonadota</taxon>
        <taxon>Betaproteobacteria</taxon>
        <taxon>Burkholderiales</taxon>
        <taxon>Alcaligenaceae</taxon>
        <taxon>Bordetella</taxon>
    </lineage>
</organism>
<dbReference type="RefSeq" id="WP_094851107.1">
    <property type="nucleotide sequence ID" value="NZ_NEVM01000001.1"/>
</dbReference>
<dbReference type="Proteomes" id="UP000216020">
    <property type="component" value="Unassembled WGS sequence"/>
</dbReference>
<accession>A0A261SJS0</accession>
<reference evidence="2" key="1">
    <citation type="submission" date="2017-05" db="EMBL/GenBank/DDBJ databases">
        <title>Complete and WGS of Bordetella genogroups.</title>
        <authorList>
            <person name="Spilker T."/>
            <person name="Lipuma J."/>
        </authorList>
    </citation>
    <scope>NUCLEOTIDE SEQUENCE [LARGE SCALE GENOMIC DNA]</scope>
    <source>
        <strain evidence="2">AU16122</strain>
    </source>
</reference>
<dbReference type="EMBL" id="NEVM01000001">
    <property type="protein sequence ID" value="OZI37000.1"/>
    <property type="molecule type" value="Genomic_DNA"/>
</dbReference>
<dbReference type="OrthoDB" id="5588378at2"/>